<dbReference type="OrthoDB" id="9802759at2"/>
<organism evidence="3 4">
    <name type="scientific">Roseovarius azorensis</name>
    <dbReference type="NCBI Taxonomy" id="1287727"/>
    <lineage>
        <taxon>Bacteria</taxon>
        <taxon>Pseudomonadati</taxon>
        <taxon>Pseudomonadota</taxon>
        <taxon>Alphaproteobacteria</taxon>
        <taxon>Rhodobacterales</taxon>
        <taxon>Roseobacteraceae</taxon>
        <taxon>Roseovarius</taxon>
    </lineage>
</organism>
<evidence type="ECO:0008006" key="5">
    <source>
        <dbReference type="Google" id="ProtNLM"/>
    </source>
</evidence>
<evidence type="ECO:0000313" key="4">
    <source>
        <dbReference type="Proteomes" id="UP000199582"/>
    </source>
</evidence>
<proteinExistence type="predicted"/>
<evidence type="ECO:0000256" key="1">
    <source>
        <dbReference type="SAM" id="MobiDB-lite"/>
    </source>
</evidence>
<keyword evidence="2" id="KW-0472">Membrane</keyword>
<dbReference type="EMBL" id="FOAG01000002">
    <property type="protein sequence ID" value="SEK87619.1"/>
    <property type="molecule type" value="Genomic_DNA"/>
</dbReference>
<evidence type="ECO:0000313" key="3">
    <source>
        <dbReference type="EMBL" id="SEK87619.1"/>
    </source>
</evidence>
<feature type="transmembrane region" description="Helical" evidence="2">
    <location>
        <begin position="32"/>
        <end position="53"/>
    </location>
</feature>
<dbReference type="RefSeq" id="WP_093033214.1">
    <property type="nucleotide sequence ID" value="NZ_FOAG01000002.1"/>
</dbReference>
<dbReference type="STRING" id="1287727.SAMN05443999_102449"/>
<sequence length="84" mass="8835">MVFAAFLLVAMIAVGAWSLADGAGFATVALRVVVTAVVLQVGYFVMLMVFAYLPNASARSDTSRAQKKRCPSSQSVQGANDSPH</sequence>
<accession>A0A1H7KLD7</accession>
<reference evidence="3 4" key="1">
    <citation type="submission" date="2016-10" db="EMBL/GenBank/DDBJ databases">
        <authorList>
            <person name="de Groot N.N."/>
        </authorList>
    </citation>
    <scope>NUCLEOTIDE SEQUENCE [LARGE SCALE GENOMIC DNA]</scope>
    <source>
        <strain evidence="3 4">DSM 100674</strain>
    </source>
</reference>
<keyword evidence="2" id="KW-1133">Transmembrane helix</keyword>
<name>A0A1H7KLD7_9RHOB</name>
<keyword evidence="4" id="KW-1185">Reference proteome</keyword>
<feature type="region of interest" description="Disordered" evidence="1">
    <location>
        <begin position="58"/>
        <end position="84"/>
    </location>
</feature>
<feature type="compositionally biased region" description="Polar residues" evidence="1">
    <location>
        <begin position="71"/>
        <end position="84"/>
    </location>
</feature>
<dbReference type="AlphaFoldDB" id="A0A1H7KLD7"/>
<protein>
    <recommendedName>
        <fullName evidence="5">Exopolysaccharide production repressor protein</fullName>
    </recommendedName>
</protein>
<dbReference type="Proteomes" id="UP000199582">
    <property type="component" value="Unassembled WGS sequence"/>
</dbReference>
<evidence type="ECO:0000256" key="2">
    <source>
        <dbReference type="SAM" id="Phobius"/>
    </source>
</evidence>
<keyword evidence="2" id="KW-0812">Transmembrane</keyword>
<gene>
    <name evidence="3" type="ORF">SAMN05443999_102449</name>
</gene>